<proteinExistence type="predicted"/>
<keyword evidence="3" id="KW-1185">Reference proteome</keyword>
<accession>A0ABU6ST38</accession>
<comment type="caution">
    <text evidence="2">The sequence shown here is derived from an EMBL/GenBank/DDBJ whole genome shotgun (WGS) entry which is preliminary data.</text>
</comment>
<sequence>MSVDSWFEEEEERVDYRDRLSAMEILVPKHLAENFLPEEEYPKFWRLIDVLPAFHGGYIYHHLYSRYHESGQDRDFWFRFKLGGREYEFTLQHLANVWGLENEEATFKSGSNPHRTWDDFDKLDVARFLNLGLAAGGKYPISRMSTTHRLLLYVVSYMLLPRKKNHGTAMEEDFPIIWAMAQEKQIKWPFLIAHKMVKYSRGLATASLGHTHLWTRIFKSLDFDLSKEPAIEPGKPNAISRKNINQMRCNLIGPAGEGEDVPPQFEAGTSSQAPPEAGAPPPVQPDYAELIQQGFQETRTMMSEGFAALSDSMDSLDICITSQSVDVQDLCSEFRSFRDSFQRPGDQGQQD</sequence>
<evidence type="ECO:0000313" key="3">
    <source>
        <dbReference type="Proteomes" id="UP001341840"/>
    </source>
</evidence>
<dbReference type="Proteomes" id="UP001341840">
    <property type="component" value="Unassembled WGS sequence"/>
</dbReference>
<organism evidence="2 3">
    <name type="scientific">Stylosanthes scabra</name>
    <dbReference type="NCBI Taxonomy" id="79078"/>
    <lineage>
        <taxon>Eukaryota</taxon>
        <taxon>Viridiplantae</taxon>
        <taxon>Streptophyta</taxon>
        <taxon>Embryophyta</taxon>
        <taxon>Tracheophyta</taxon>
        <taxon>Spermatophyta</taxon>
        <taxon>Magnoliopsida</taxon>
        <taxon>eudicotyledons</taxon>
        <taxon>Gunneridae</taxon>
        <taxon>Pentapetalae</taxon>
        <taxon>rosids</taxon>
        <taxon>fabids</taxon>
        <taxon>Fabales</taxon>
        <taxon>Fabaceae</taxon>
        <taxon>Papilionoideae</taxon>
        <taxon>50 kb inversion clade</taxon>
        <taxon>dalbergioids sensu lato</taxon>
        <taxon>Dalbergieae</taxon>
        <taxon>Pterocarpus clade</taxon>
        <taxon>Stylosanthes</taxon>
    </lineage>
</organism>
<reference evidence="2 3" key="1">
    <citation type="journal article" date="2023" name="Plants (Basel)">
        <title>Bridging the Gap: Combining Genomics and Transcriptomics Approaches to Understand Stylosanthes scabra, an Orphan Legume from the Brazilian Caatinga.</title>
        <authorList>
            <person name="Ferreira-Neto J.R.C."/>
            <person name="da Silva M.D."/>
            <person name="Binneck E."/>
            <person name="de Melo N.F."/>
            <person name="da Silva R.H."/>
            <person name="de Melo A.L.T.M."/>
            <person name="Pandolfi V."/>
            <person name="Bustamante F.O."/>
            <person name="Brasileiro-Vidal A.C."/>
            <person name="Benko-Iseppon A.M."/>
        </authorList>
    </citation>
    <scope>NUCLEOTIDE SEQUENCE [LARGE SCALE GENOMIC DNA]</scope>
    <source>
        <tissue evidence="2">Leaves</tissue>
    </source>
</reference>
<evidence type="ECO:0000313" key="2">
    <source>
        <dbReference type="EMBL" id="MED6139606.1"/>
    </source>
</evidence>
<gene>
    <name evidence="2" type="ORF">PIB30_085441</name>
</gene>
<protein>
    <recommendedName>
        <fullName evidence="4">Aminotransferase-like plant mobile domain-containing protein</fullName>
    </recommendedName>
</protein>
<evidence type="ECO:0000256" key="1">
    <source>
        <dbReference type="SAM" id="MobiDB-lite"/>
    </source>
</evidence>
<feature type="region of interest" description="Disordered" evidence="1">
    <location>
        <begin position="253"/>
        <end position="285"/>
    </location>
</feature>
<dbReference type="EMBL" id="JASCZI010061840">
    <property type="protein sequence ID" value="MED6139606.1"/>
    <property type="molecule type" value="Genomic_DNA"/>
</dbReference>
<evidence type="ECO:0008006" key="4">
    <source>
        <dbReference type="Google" id="ProtNLM"/>
    </source>
</evidence>
<name>A0ABU6ST38_9FABA</name>